<protein>
    <submittedName>
        <fullName evidence="1">Stage III sporulation protein AB</fullName>
    </submittedName>
</protein>
<sequence>MLKFAGVLLVLFAGTMIGFLQAARFAARPRQIRELLHALQRLETEISYGQTHLPEALMRISKLVPRPLSEIFASIAKSLSEDSLESGETVRECWERAVNGQWQATAMKKAEKEALLRLGATLGGSGREDQLKHIRLTAIQLQAEEASARDDQFRYEKLSRSLGMLGAALVVILML</sequence>
<gene>
    <name evidence="1" type="primary">spoIIIAB</name>
    <name evidence="1" type="ORF">HH215_03210</name>
</gene>
<organism evidence="1 2">
    <name type="scientific">Cohnella herbarum</name>
    <dbReference type="NCBI Taxonomy" id="2728023"/>
    <lineage>
        <taxon>Bacteria</taxon>
        <taxon>Bacillati</taxon>
        <taxon>Bacillota</taxon>
        <taxon>Bacilli</taxon>
        <taxon>Bacillales</taxon>
        <taxon>Paenibacillaceae</taxon>
        <taxon>Cohnella</taxon>
    </lineage>
</organism>
<keyword evidence="2" id="KW-1185">Reference proteome</keyword>
<dbReference type="PIRSF" id="PIRSF021435">
    <property type="entry name" value="SpoIIIAB"/>
    <property type="match status" value="1"/>
</dbReference>
<dbReference type="AlphaFoldDB" id="A0A7Z2VR28"/>
<accession>A0A7Z2VR28</accession>
<reference evidence="1 2" key="1">
    <citation type="submission" date="2020-04" db="EMBL/GenBank/DDBJ databases">
        <title>Genome sequencing of novel species.</title>
        <authorList>
            <person name="Heo J."/>
            <person name="Kim S.-J."/>
            <person name="Kim J.-S."/>
            <person name="Hong S.-B."/>
            <person name="Kwon S.-W."/>
        </authorList>
    </citation>
    <scope>NUCLEOTIDE SEQUENCE [LARGE SCALE GENOMIC DNA]</scope>
    <source>
        <strain evidence="1 2">MFER-1</strain>
    </source>
</reference>
<dbReference type="NCBIfam" id="TIGR02833">
    <property type="entry name" value="spore_III_AB"/>
    <property type="match status" value="1"/>
</dbReference>
<dbReference type="InterPro" id="IPR014198">
    <property type="entry name" value="Spore_III_AB"/>
</dbReference>
<dbReference type="Pfam" id="PF09548">
    <property type="entry name" value="Spore_III_AB"/>
    <property type="match status" value="1"/>
</dbReference>
<proteinExistence type="predicted"/>
<dbReference type="EMBL" id="CP051680">
    <property type="protein sequence ID" value="QJD87956.1"/>
    <property type="molecule type" value="Genomic_DNA"/>
</dbReference>
<dbReference type="KEGG" id="cheb:HH215_03210"/>
<dbReference type="Proteomes" id="UP000502248">
    <property type="component" value="Chromosome"/>
</dbReference>
<evidence type="ECO:0000313" key="2">
    <source>
        <dbReference type="Proteomes" id="UP000502248"/>
    </source>
</evidence>
<dbReference type="RefSeq" id="WP_169284198.1">
    <property type="nucleotide sequence ID" value="NZ_CP051680.1"/>
</dbReference>
<evidence type="ECO:0000313" key="1">
    <source>
        <dbReference type="EMBL" id="QJD87956.1"/>
    </source>
</evidence>
<name>A0A7Z2VR28_9BACL</name>